<gene>
    <name evidence="3" type="ORF">ACFFUT_07510</name>
</gene>
<dbReference type="RefSeq" id="WP_213890239.1">
    <property type="nucleotide sequence ID" value="NZ_JAGFNU010000009.1"/>
</dbReference>
<proteinExistence type="predicted"/>
<name>A0ABV5JFH4_9RHOB</name>
<evidence type="ECO:0000256" key="1">
    <source>
        <dbReference type="SAM" id="MobiDB-lite"/>
    </source>
</evidence>
<dbReference type="EMBL" id="JBHMEA010000024">
    <property type="protein sequence ID" value="MFB9231631.1"/>
    <property type="molecule type" value="Genomic_DNA"/>
</dbReference>
<sequence>MKIIRRISCVLSLLVITILAGCATTSPAGPPPPNQQEILELAQVIRALGDDVDPEEADRAAHIAYEYPLQLAQEYQITDSALIHNMKVNNGTRPRGLCWHWAQDMETRLKQENFQTLDLHRAIANSNMLLRIDHSTVIVSSRGDTMYEGLVLDPWRYSGELHWTPPREDSSYAWRPREEVLAEKRERMVAQNRSTNSISVSTGQAGN</sequence>
<protein>
    <recommendedName>
        <fullName evidence="5">Lipoprotein</fullName>
    </recommendedName>
</protein>
<evidence type="ECO:0008006" key="5">
    <source>
        <dbReference type="Google" id="ProtNLM"/>
    </source>
</evidence>
<evidence type="ECO:0000313" key="3">
    <source>
        <dbReference type="EMBL" id="MFB9231631.1"/>
    </source>
</evidence>
<dbReference type="Proteomes" id="UP001589683">
    <property type="component" value="Unassembled WGS sequence"/>
</dbReference>
<accession>A0ABV5JFH4</accession>
<comment type="caution">
    <text evidence="3">The sequence shown here is derived from an EMBL/GenBank/DDBJ whole genome shotgun (WGS) entry which is preliminary data.</text>
</comment>
<evidence type="ECO:0000256" key="2">
    <source>
        <dbReference type="SAM" id="SignalP"/>
    </source>
</evidence>
<keyword evidence="4" id="KW-1185">Reference proteome</keyword>
<organism evidence="3 4">
    <name type="scientific">Pseudohalocynthiibacter aestuariivivens</name>
    <dbReference type="NCBI Taxonomy" id="1591409"/>
    <lineage>
        <taxon>Bacteria</taxon>
        <taxon>Pseudomonadati</taxon>
        <taxon>Pseudomonadota</taxon>
        <taxon>Alphaproteobacteria</taxon>
        <taxon>Rhodobacterales</taxon>
        <taxon>Paracoccaceae</taxon>
        <taxon>Pseudohalocynthiibacter</taxon>
    </lineage>
</organism>
<feature type="signal peptide" evidence="2">
    <location>
        <begin position="1"/>
        <end position="28"/>
    </location>
</feature>
<feature type="region of interest" description="Disordered" evidence="1">
    <location>
        <begin position="186"/>
        <end position="207"/>
    </location>
</feature>
<feature type="chain" id="PRO_5045847891" description="Lipoprotein" evidence="2">
    <location>
        <begin position="29"/>
        <end position="207"/>
    </location>
</feature>
<reference evidence="3 4" key="1">
    <citation type="submission" date="2024-09" db="EMBL/GenBank/DDBJ databases">
        <authorList>
            <person name="Sun Q."/>
            <person name="Mori K."/>
        </authorList>
    </citation>
    <scope>NUCLEOTIDE SEQUENCE [LARGE SCALE GENOMIC DNA]</scope>
    <source>
        <strain evidence="3 4">CECT 8726</strain>
    </source>
</reference>
<feature type="compositionally biased region" description="Polar residues" evidence="1">
    <location>
        <begin position="191"/>
        <end position="207"/>
    </location>
</feature>
<evidence type="ECO:0000313" key="4">
    <source>
        <dbReference type="Proteomes" id="UP001589683"/>
    </source>
</evidence>
<keyword evidence="2" id="KW-0732">Signal</keyword>
<dbReference type="PROSITE" id="PS51257">
    <property type="entry name" value="PROKAR_LIPOPROTEIN"/>
    <property type="match status" value="1"/>
</dbReference>